<organism evidence="2 3">
    <name type="scientific">Oceanobacillus picturae</name>
    <dbReference type="NCBI Taxonomy" id="171693"/>
    <lineage>
        <taxon>Bacteria</taxon>
        <taxon>Bacillati</taxon>
        <taxon>Bacillota</taxon>
        <taxon>Bacilli</taxon>
        <taxon>Bacillales</taxon>
        <taxon>Bacillaceae</taxon>
        <taxon>Oceanobacillus</taxon>
    </lineage>
</organism>
<comment type="caution">
    <text evidence="2">The sequence shown here is derived from an EMBL/GenBank/DDBJ whole genome shotgun (WGS) entry which is preliminary data.</text>
</comment>
<dbReference type="InterPro" id="IPR025912">
    <property type="entry name" value="YrvL"/>
</dbReference>
<feature type="transmembrane region" description="Helical" evidence="1">
    <location>
        <begin position="51"/>
        <end position="72"/>
    </location>
</feature>
<feature type="transmembrane region" description="Helical" evidence="1">
    <location>
        <begin position="21"/>
        <end position="45"/>
    </location>
</feature>
<keyword evidence="1" id="KW-0472">Membrane</keyword>
<dbReference type="Proteomes" id="UP000028863">
    <property type="component" value="Unassembled WGS sequence"/>
</dbReference>
<dbReference type="RefSeq" id="WP_231495196.1">
    <property type="nucleotide sequence ID" value="NZ_CABLBW010000001.1"/>
</dbReference>
<evidence type="ECO:0000313" key="3">
    <source>
        <dbReference type="Proteomes" id="UP000028863"/>
    </source>
</evidence>
<feature type="transmembrane region" description="Helical" evidence="1">
    <location>
        <begin position="92"/>
        <end position="109"/>
    </location>
</feature>
<protein>
    <submittedName>
        <fullName evidence="2">Membrane-bound negative regulator YvrL</fullName>
    </submittedName>
</protein>
<dbReference type="EMBL" id="CCAX010000001">
    <property type="protein sequence ID" value="CDO02939.1"/>
    <property type="molecule type" value="Genomic_DNA"/>
</dbReference>
<keyword evidence="3" id="KW-1185">Reference proteome</keyword>
<dbReference type="AlphaFoldDB" id="W9AB15"/>
<evidence type="ECO:0000256" key="1">
    <source>
        <dbReference type="SAM" id="Phobius"/>
    </source>
</evidence>
<evidence type="ECO:0000313" key="2">
    <source>
        <dbReference type="EMBL" id="CDO02939.1"/>
    </source>
</evidence>
<keyword evidence="1" id="KW-0812">Transmembrane</keyword>
<sequence>MSPFRDMNWKEKMASIVGISIFIIFLVGFVVGIYFFGIAGVFNLLGVEYDTVWSLLLFVISFYFLGIIVEIFSKAIFKLTTLYIKGKSKVMVIRVCIEFTSNWLVLYTVDEFMSSITLSIKTEIIVAVLIALLEIVFEDAADKE</sequence>
<reference evidence="2" key="1">
    <citation type="submission" date="2014-03" db="EMBL/GenBank/DDBJ databases">
        <title>Draft genome sequencing of Oceanobacillus picturae strain S1 isolated from human gut.</title>
        <authorList>
            <person name="Croce O."/>
            <person name="Lagier J.C."/>
            <person name="Raoult D."/>
        </authorList>
    </citation>
    <scope>NUCLEOTIDE SEQUENCE [LARGE SCALE GENOMIC DNA]</scope>
    <source>
        <strain evidence="2">S1</strain>
    </source>
</reference>
<keyword evidence="1" id="KW-1133">Transmembrane helix</keyword>
<gene>
    <name evidence="2" type="primary">yvrL</name>
    <name evidence="2" type="ORF">BN988_01420</name>
</gene>
<reference evidence="2" key="2">
    <citation type="submission" date="2014-03" db="EMBL/GenBank/DDBJ databases">
        <authorList>
            <person name="Urmite Genomes"/>
        </authorList>
    </citation>
    <scope>NUCLEOTIDE SEQUENCE</scope>
    <source>
        <strain evidence="2">S1</strain>
    </source>
</reference>
<dbReference type="eggNOG" id="ENOG5032VW3">
    <property type="taxonomic scope" value="Bacteria"/>
</dbReference>
<proteinExistence type="predicted"/>
<feature type="transmembrane region" description="Helical" evidence="1">
    <location>
        <begin position="115"/>
        <end position="137"/>
    </location>
</feature>
<dbReference type="Pfam" id="PF14184">
    <property type="entry name" value="YrvL"/>
    <property type="match status" value="1"/>
</dbReference>
<accession>W9AB15</accession>
<name>W9AB15_9BACI</name>